<evidence type="ECO:0000256" key="7">
    <source>
        <dbReference type="ARBA" id="ARBA00022679"/>
    </source>
</evidence>
<evidence type="ECO:0000259" key="19">
    <source>
        <dbReference type="PROSITE" id="PS50109"/>
    </source>
</evidence>
<dbReference type="PROSITE" id="PS50112">
    <property type="entry name" value="PAS"/>
    <property type="match status" value="1"/>
</dbReference>
<feature type="signal peptide" evidence="18">
    <location>
        <begin position="1"/>
        <end position="25"/>
    </location>
</feature>
<evidence type="ECO:0000256" key="1">
    <source>
        <dbReference type="ARBA" id="ARBA00000085"/>
    </source>
</evidence>
<evidence type="ECO:0000256" key="9">
    <source>
        <dbReference type="ARBA" id="ARBA00022729"/>
    </source>
</evidence>
<dbReference type="GO" id="GO:0005524">
    <property type="term" value="F:ATP binding"/>
    <property type="evidence" value="ECO:0007669"/>
    <property type="project" value="UniProtKB-KW"/>
</dbReference>
<dbReference type="SMART" id="SM00387">
    <property type="entry name" value="HATPase_c"/>
    <property type="match status" value="1"/>
</dbReference>
<dbReference type="Gene3D" id="3.40.190.10">
    <property type="entry name" value="Periplasmic binding protein-like II"/>
    <property type="match status" value="4"/>
</dbReference>
<feature type="modified residue" description="Phosphohistidine" evidence="16">
    <location>
        <position position="1150"/>
    </location>
</feature>
<evidence type="ECO:0000256" key="10">
    <source>
        <dbReference type="ARBA" id="ARBA00022741"/>
    </source>
</evidence>
<feature type="domain" description="HPt" evidence="23">
    <location>
        <begin position="1111"/>
        <end position="1209"/>
    </location>
</feature>
<dbReference type="SMART" id="SM00062">
    <property type="entry name" value="PBPb"/>
    <property type="match status" value="2"/>
</dbReference>
<dbReference type="InterPro" id="IPR036097">
    <property type="entry name" value="HisK_dim/P_sf"/>
</dbReference>
<dbReference type="PRINTS" id="PR00344">
    <property type="entry name" value="BCTRLSENSOR"/>
</dbReference>
<protein>
    <recommendedName>
        <fullName evidence="3">histidine kinase</fullName>
        <ecNumber evidence="3">2.7.13.3</ecNumber>
    </recommendedName>
</protein>
<dbReference type="InterPro" id="IPR011006">
    <property type="entry name" value="CheY-like_superfamily"/>
</dbReference>
<evidence type="ECO:0000256" key="18">
    <source>
        <dbReference type="SAM" id="SignalP"/>
    </source>
</evidence>
<dbReference type="CDD" id="cd00088">
    <property type="entry name" value="HPT"/>
    <property type="match status" value="1"/>
</dbReference>
<evidence type="ECO:0000259" key="21">
    <source>
        <dbReference type="PROSITE" id="PS50112"/>
    </source>
</evidence>
<dbReference type="InterPro" id="IPR035965">
    <property type="entry name" value="PAS-like_dom_sf"/>
</dbReference>
<evidence type="ECO:0000256" key="14">
    <source>
        <dbReference type="ARBA" id="ARBA00023012"/>
    </source>
</evidence>
<dbReference type="AlphaFoldDB" id="A0AB39I5P8"/>
<dbReference type="SUPFAM" id="SSF52172">
    <property type="entry name" value="CheY-like"/>
    <property type="match status" value="1"/>
</dbReference>
<accession>A0AB39I5P8</accession>
<dbReference type="CDD" id="cd00130">
    <property type="entry name" value="PAS"/>
    <property type="match status" value="1"/>
</dbReference>
<dbReference type="Gene3D" id="3.30.450.20">
    <property type="entry name" value="PAS domain"/>
    <property type="match status" value="1"/>
</dbReference>
<dbReference type="InterPro" id="IPR000014">
    <property type="entry name" value="PAS"/>
</dbReference>
<keyword evidence="7" id="KW-0808">Transferase</keyword>
<evidence type="ECO:0000256" key="15">
    <source>
        <dbReference type="ARBA" id="ARBA00023136"/>
    </source>
</evidence>
<dbReference type="InterPro" id="IPR049870">
    <property type="entry name" value="BvgS-like_periplasmic1"/>
</dbReference>
<comment type="subcellular location">
    <subcellularLocation>
        <location evidence="2">Cell inner membrane</location>
        <topology evidence="2">Multi-pass membrane protein</topology>
    </subcellularLocation>
</comment>
<gene>
    <name evidence="24" type="ORF">AB4Y39_03880</name>
</gene>
<dbReference type="Pfam" id="PF00072">
    <property type="entry name" value="Response_reg"/>
    <property type="match status" value="1"/>
</dbReference>
<reference evidence="24" key="1">
    <citation type="submission" date="2024-07" db="EMBL/GenBank/DDBJ databases">
        <title>Identification and characteristics of a novel species of coltsfoot's symbiotic bacteria.</title>
        <authorList>
            <person name="Juszczyk A."/>
            <person name="Jasielczuk I."/>
            <person name="Gurgul A."/>
            <person name="Rogala M."/>
            <person name="Kowalczyk A."/>
            <person name="Szmatola T."/>
            <person name="Kosecka-Strojek M."/>
            <person name="Arent Z."/>
            <person name="Latowski D."/>
        </authorList>
    </citation>
    <scope>NUCLEOTIDE SEQUENCE</scope>
    <source>
        <strain evidence="24">Hg7Tf</strain>
    </source>
</reference>
<feature type="domain" description="PAC" evidence="22">
    <location>
        <begin position="647"/>
        <end position="703"/>
    </location>
</feature>
<evidence type="ECO:0000256" key="8">
    <source>
        <dbReference type="ARBA" id="ARBA00022692"/>
    </source>
</evidence>
<dbReference type="InterPro" id="IPR000700">
    <property type="entry name" value="PAS-assoc_C"/>
</dbReference>
<dbReference type="Gene3D" id="3.30.565.10">
    <property type="entry name" value="Histidine kinase-like ATPase, C-terminal domain"/>
    <property type="match status" value="1"/>
</dbReference>
<feature type="domain" description="Response regulatory" evidence="20">
    <location>
        <begin position="966"/>
        <end position="1085"/>
    </location>
</feature>
<dbReference type="GO" id="GO:0000155">
    <property type="term" value="F:phosphorelay sensor kinase activity"/>
    <property type="evidence" value="ECO:0007669"/>
    <property type="project" value="InterPro"/>
</dbReference>
<evidence type="ECO:0000256" key="5">
    <source>
        <dbReference type="ARBA" id="ARBA00022519"/>
    </source>
</evidence>
<keyword evidence="5" id="KW-0997">Cell inner membrane</keyword>
<dbReference type="SUPFAM" id="SSF55785">
    <property type="entry name" value="PYP-like sensor domain (PAS domain)"/>
    <property type="match status" value="1"/>
</dbReference>
<keyword evidence="10" id="KW-0547">Nucleotide-binding</keyword>
<feature type="chain" id="PRO_5044322471" description="histidine kinase" evidence="18">
    <location>
        <begin position="26"/>
        <end position="1219"/>
    </location>
</feature>
<dbReference type="InterPro" id="IPR036890">
    <property type="entry name" value="HATPase_C_sf"/>
</dbReference>
<keyword evidence="4" id="KW-1003">Cell membrane</keyword>
<dbReference type="SMART" id="SM00448">
    <property type="entry name" value="REC"/>
    <property type="match status" value="1"/>
</dbReference>
<evidence type="ECO:0000259" key="23">
    <source>
        <dbReference type="PROSITE" id="PS50894"/>
    </source>
</evidence>
<evidence type="ECO:0000256" key="3">
    <source>
        <dbReference type="ARBA" id="ARBA00012438"/>
    </source>
</evidence>
<dbReference type="InterPro" id="IPR036641">
    <property type="entry name" value="HPT_dom_sf"/>
</dbReference>
<keyword evidence="15" id="KW-0472">Membrane</keyword>
<dbReference type="PANTHER" id="PTHR43047">
    <property type="entry name" value="TWO-COMPONENT HISTIDINE PROTEIN KINASE"/>
    <property type="match status" value="1"/>
</dbReference>
<dbReference type="InterPro" id="IPR005467">
    <property type="entry name" value="His_kinase_dom"/>
</dbReference>
<evidence type="ECO:0000259" key="20">
    <source>
        <dbReference type="PROSITE" id="PS50110"/>
    </source>
</evidence>
<dbReference type="PROSITE" id="PS50110">
    <property type="entry name" value="RESPONSE_REGULATORY"/>
    <property type="match status" value="1"/>
</dbReference>
<keyword evidence="6 17" id="KW-0597">Phosphoprotein</keyword>
<dbReference type="InterPro" id="IPR013656">
    <property type="entry name" value="PAS_4"/>
</dbReference>
<evidence type="ECO:0000256" key="13">
    <source>
        <dbReference type="ARBA" id="ARBA00022989"/>
    </source>
</evidence>
<dbReference type="InterPro" id="IPR004358">
    <property type="entry name" value="Sig_transdc_His_kin-like_C"/>
</dbReference>
<evidence type="ECO:0000256" key="16">
    <source>
        <dbReference type="PROSITE-ProRule" id="PRU00110"/>
    </source>
</evidence>
<dbReference type="Gene3D" id="1.10.287.130">
    <property type="match status" value="1"/>
</dbReference>
<dbReference type="EC" id="2.7.13.3" evidence="3"/>
<evidence type="ECO:0000259" key="22">
    <source>
        <dbReference type="PROSITE" id="PS50113"/>
    </source>
</evidence>
<dbReference type="SUPFAM" id="SSF47384">
    <property type="entry name" value="Homodimeric domain of signal transducing histidine kinase"/>
    <property type="match status" value="1"/>
</dbReference>
<dbReference type="EMBL" id="CP162607">
    <property type="protein sequence ID" value="XDK37829.1"/>
    <property type="molecule type" value="Genomic_DNA"/>
</dbReference>
<keyword evidence="12" id="KW-0067">ATP-binding</keyword>
<dbReference type="SUPFAM" id="SSF47226">
    <property type="entry name" value="Histidine-containing phosphotransfer domain, HPT domain"/>
    <property type="match status" value="1"/>
</dbReference>
<evidence type="ECO:0000256" key="4">
    <source>
        <dbReference type="ARBA" id="ARBA00022475"/>
    </source>
</evidence>
<dbReference type="CDD" id="cd00082">
    <property type="entry name" value="HisKA"/>
    <property type="match status" value="1"/>
</dbReference>
<dbReference type="SMART" id="SM00091">
    <property type="entry name" value="PAS"/>
    <property type="match status" value="1"/>
</dbReference>
<feature type="domain" description="PAS" evidence="21">
    <location>
        <begin position="577"/>
        <end position="622"/>
    </location>
</feature>
<dbReference type="GO" id="GO:0009927">
    <property type="term" value="F:histidine phosphotransfer kinase activity"/>
    <property type="evidence" value="ECO:0007669"/>
    <property type="project" value="TreeGrafter"/>
</dbReference>
<keyword evidence="11" id="KW-0418">Kinase</keyword>
<dbReference type="Pfam" id="PF00497">
    <property type="entry name" value="SBP_bac_3"/>
    <property type="match status" value="2"/>
</dbReference>
<keyword evidence="13" id="KW-1133">Transmembrane helix</keyword>
<comment type="catalytic activity">
    <reaction evidence="1">
        <text>ATP + protein L-histidine = ADP + protein N-phospho-L-histidine.</text>
        <dbReference type="EC" id="2.7.13.3"/>
    </reaction>
</comment>
<proteinExistence type="predicted"/>
<dbReference type="PROSITE" id="PS50109">
    <property type="entry name" value="HIS_KIN"/>
    <property type="match status" value="1"/>
</dbReference>
<dbReference type="InterPro" id="IPR001638">
    <property type="entry name" value="Solute-binding_3/MltF_N"/>
</dbReference>
<dbReference type="InterPro" id="IPR001789">
    <property type="entry name" value="Sig_transdc_resp-reg_receiver"/>
</dbReference>
<evidence type="ECO:0000256" key="11">
    <source>
        <dbReference type="ARBA" id="ARBA00022777"/>
    </source>
</evidence>
<organism evidence="24">
    <name type="scientific">Pseudomonas sp. Hg7Tf</name>
    <dbReference type="NCBI Taxonomy" id="3236988"/>
    <lineage>
        <taxon>Bacteria</taxon>
        <taxon>Pseudomonadati</taxon>
        <taxon>Pseudomonadota</taxon>
        <taxon>Gammaproteobacteria</taxon>
        <taxon>Pseudomonadales</taxon>
        <taxon>Pseudomonadaceae</taxon>
        <taxon>Pseudomonas</taxon>
    </lineage>
</organism>
<feature type="modified residue" description="4-aspartylphosphate" evidence="17">
    <location>
        <position position="1015"/>
    </location>
</feature>
<dbReference type="CDD" id="cd17546">
    <property type="entry name" value="REC_hyHK_CKI1_RcsC-like"/>
    <property type="match status" value="1"/>
</dbReference>
<evidence type="ECO:0000256" key="6">
    <source>
        <dbReference type="ARBA" id="ARBA00022553"/>
    </source>
</evidence>
<dbReference type="CDD" id="cd16922">
    <property type="entry name" value="HATPase_EvgS-ArcB-TorS-like"/>
    <property type="match status" value="1"/>
</dbReference>
<keyword evidence="14" id="KW-0902">Two-component regulatory system</keyword>
<dbReference type="SUPFAM" id="SSF55874">
    <property type="entry name" value="ATPase domain of HSP90 chaperone/DNA topoisomerase II/histidine kinase"/>
    <property type="match status" value="1"/>
</dbReference>
<dbReference type="GO" id="GO:0005886">
    <property type="term" value="C:plasma membrane"/>
    <property type="evidence" value="ECO:0007669"/>
    <property type="project" value="UniProtKB-SubCell"/>
</dbReference>
<dbReference type="InterPro" id="IPR008207">
    <property type="entry name" value="Sig_transdc_His_kin_Hpt_dom"/>
</dbReference>
<dbReference type="PROSITE" id="PS50113">
    <property type="entry name" value="PAC"/>
    <property type="match status" value="1"/>
</dbReference>
<evidence type="ECO:0000256" key="17">
    <source>
        <dbReference type="PROSITE-ProRule" id="PRU00169"/>
    </source>
</evidence>
<dbReference type="Gene3D" id="3.40.50.2300">
    <property type="match status" value="1"/>
</dbReference>
<dbReference type="Gene3D" id="1.20.120.160">
    <property type="entry name" value="HPT domain"/>
    <property type="match status" value="1"/>
</dbReference>
<dbReference type="CDD" id="cd13705">
    <property type="entry name" value="PBP2_BvgS_D1"/>
    <property type="match status" value="1"/>
</dbReference>
<dbReference type="Pfam" id="PF02518">
    <property type="entry name" value="HATPase_c"/>
    <property type="match status" value="1"/>
</dbReference>
<feature type="domain" description="Histidine kinase" evidence="19">
    <location>
        <begin position="721"/>
        <end position="944"/>
    </location>
</feature>
<dbReference type="InterPro" id="IPR003661">
    <property type="entry name" value="HisK_dim/P_dom"/>
</dbReference>
<name>A0AB39I5P8_9PSED</name>
<dbReference type="InterPro" id="IPR003594">
    <property type="entry name" value="HATPase_dom"/>
</dbReference>
<dbReference type="Pfam" id="PF00512">
    <property type="entry name" value="HisKA"/>
    <property type="match status" value="1"/>
</dbReference>
<dbReference type="Pfam" id="PF01627">
    <property type="entry name" value="Hpt"/>
    <property type="match status" value="1"/>
</dbReference>
<dbReference type="SUPFAM" id="SSF53850">
    <property type="entry name" value="Periplasmic binding protein-like II"/>
    <property type="match status" value="2"/>
</dbReference>
<evidence type="ECO:0000256" key="2">
    <source>
        <dbReference type="ARBA" id="ARBA00004429"/>
    </source>
</evidence>
<dbReference type="PROSITE" id="PS50894">
    <property type="entry name" value="HPT"/>
    <property type="match status" value="1"/>
</dbReference>
<evidence type="ECO:0000313" key="24">
    <source>
        <dbReference type="EMBL" id="XDK37829.1"/>
    </source>
</evidence>
<dbReference type="InterPro" id="IPR049871">
    <property type="entry name" value="BvgS-like_periplasmic2"/>
</dbReference>
<dbReference type="SMART" id="SM00388">
    <property type="entry name" value="HisKA"/>
    <property type="match status" value="1"/>
</dbReference>
<dbReference type="CDD" id="cd13707">
    <property type="entry name" value="PBP2_BvgS_D2"/>
    <property type="match status" value="1"/>
</dbReference>
<dbReference type="RefSeq" id="WP_280040732.1">
    <property type="nucleotide sequence ID" value="NZ_CP162607.1"/>
</dbReference>
<keyword evidence="9 18" id="KW-0732">Signal</keyword>
<dbReference type="PANTHER" id="PTHR43047:SF72">
    <property type="entry name" value="OSMOSENSING HISTIDINE PROTEIN KINASE SLN1"/>
    <property type="match status" value="1"/>
</dbReference>
<dbReference type="Pfam" id="PF08448">
    <property type="entry name" value="PAS_4"/>
    <property type="match status" value="1"/>
</dbReference>
<sequence>MPKRILFSCLCITLLYLCQLSTAYADEIKASQYRLLSRSQPVGLKLSLNPAQQQWINGKGQLLLGTSAPDYPPFDMTASGRDYEGLTADVAGILEHTLGLPIHVRRFASRQDAVQALTQGQIDLLGSANGFEAATPGVVLSKPYAADQPVLVTRENESRPLDTGLANLRLSMVYHYLPMAEVRANYPNATIQSYPSYQNALNAVAFDQADVFLGDTISTHYLINQGHLQNVKMANFGKHEPVGFSFAVQQDNLTLLQLINATLDNISSTTRESIFKRWSAGSDILLTDRKLQLSQREERWLREHPVVRVAVNETSAPLTFFDNAGNFRGIAADLLELIRLRTGLRFEVQRANGISDMIDRLNHDQADVIAAISPSKRRESTLNISRPYLENSYVLVTRQGHKQPTSLDQLPGRRVALTRDSPLIDSLRTRVADIQLVETESSAQSIALLASGHVDAAITALINANFSLASQPELIIRSTVGAEPATFSMATARHAQALTSILDKALLSIAPEELGVINSRWRGYSTDTGAYWSKYHQLVVKIVLGTSLLLLLSLAWNAWMRRQIKQREAAERALGDQLEFMRTLLNGTPHPMYVRDRGGRLQSCNDSYLEAVQLQLNEVLGKRVQEGALGDNCYASQIQADYQQVMRDGEPLIVDRPLLINNQAITIYHWILPFRDSLGDVQGIIGGWIDISERRQLIQDLKRAKQQADDANRAKSTFLATISHEIRTPMNAILGMLELTLEKANHGQLDRPAVEVAYTSAKDLLALIGDILDIARIESGHLTLAPERINLAELVESVARVFDGLARQKNLTLMLRIAANARVDVRLDPLRVKQIVSNLVSNAIKFTERGQVIIDLILEPDVDSGPARLELTVQDSGIGIHEQDQQRLFLPFAQANPDSRLARSSTGLGLAISRDLCRLMGGSLTLHSVFGLGTRVHISMPVTLMSSQRNEPIVAPEPCIAIAALKVLVVDDHPANLLLMTQQLDYLGLQHRSADNGLAGLGLWRQEAFDVLILDCNMPTINGYQFAQAVRADEVERQWPRSTILGYTANAQPEVREQCLQAGMDDCLLKPISLKALGQRLASLHPLPPRPPEAHSALFDLEGLEPVVGNSAVDLQALLKQLQDSFHKDRLTLEALEPRLQANQLKEQAHRILGAARIIQANRLIDACEQLESACQSNAPPSTLALEQQQVVAAMTALEQALTPYLGQDSDSSAGAQRR</sequence>
<keyword evidence="8" id="KW-0812">Transmembrane</keyword>
<evidence type="ECO:0000256" key="12">
    <source>
        <dbReference type="ARBA" id="ARBA00022840"/>
    </source>
</evidence>